<proteinExistence type="predicted"/>
<protein>
    <submittedName>
        <fullName evidence="1">Uncharacterized protein</fullName>
    </submittedName>
</protein>
<evidence type="ECO:0000313" key="1">
    <source>
        <dbReference type="EMBL" id="RXH67448.1"/>
    </source>
</evidence>
<evidence type="ECO:0000313" key="2">
    <source>
        <dbReference type="Proteomes" id="UP000290289"/>
    </source>
</evidence>
<accession>A0A498H7S6</accession>
<reference evidence="1 2" key="1">
    <citation type="submission" date="2018-10" db="EMBL/GenBank/DDBJ databases">
        <title>A high-quality apple genome assembly.</title>
        <authorList>
            <person name="Hu J."/>
        </authorList>
    </citation>
    <scope>NUCLEOTIDE SEQUENCE [LARGE SCALE GENOMIC DNA]</scope>
    <source>
        <strain evidence="2">cv. HFTH1</strain>
        <tissue evidence="1">Young leaf</tissue>
    </source>
</reference>
<dbReference type="Proteomes" id="UP000290289">
    <property type="component" value="Chromosome 17"/>
</dbReference>
<name>A0A498H7S6_MALDO</name>
<dbReference type="AlphaFoldDB" id="A0A498H7S6"/>
<sequence length="133" mass="14923">VAQHITIQVSRWTFRVGTHTPHFPVFPPFSIPRTFSLIHVLVSSPPEHRPPHPHPPSTTVAHTPASIITTCGQFLLPFSPLGDHHQARGSIKRFDSNPCGFWDSEKMDFSFPTTEAHILGLSLDCRERSGQLR</sequence>
<keyword evidence="2" id="KW-1185">Reference proteome</keyword>
<feature type="non-terminal residue" evidence="1">
    <location>
        <position position="1"/>
    </location>
</feature>
<organism evidence="1 2">
    <name type="scientific">Malus domestica</name>
    <name type="common">Apple</name>
    <name type="synonym">Pyrus malus</name>
    <dbReference type="NCBI Taxonomy" id="3750"/>
    <lineage>
        <taxon>Eukaryota</taxon>
        <taxon>Viridiplantae</taxon>
        <taxon>Streptophyta</taxon>
        <taxon>Embryophyta</taxon>
        <taxon>Tracheophyta</taxon>
        <taxon>Spermatophyta</taxon>
        <taxon>Magnoliopsida</taxon>
        <taxon>eudicotyledons</taxon>
        <taxon>Gunneridae</taxon>
        <taxon>Pentapetalae</taxon>
        <taxon>rosids</taxon>
        <taxon>fabids</taxon>
        <taxon>Rosales</taxon>
        <taxon>Rosaceae</taxon>
        <taxon>Amygdaloideae</taxon>
        <taxon>Maleae</taxon>
        <taxon>Malus</taxon>
    </lineage>
</organism>
<comment type="caution">
    <text evidence="1">The sequence shown here is derived from an EMBL/GenBank/DDBJ whole genome shotgun (WGS) entry which is preliminary data.</text>
</comment>
<dbReference type="EMBL" id="RDQH01000343">
    <property type="protein sequence ID" value="RXH67448.1"/>
    <property type="molecule type" value="Genomic_DNA"/>
</dbReference>
<gene>
    <name evidence="1" type="ORF">DVH24_027595</name>
</gene>